<dbReference type="InterPro" id="IPR000601">
    <property type="entry name" value="PKD_dom"/>
</dbReference>
<dbReference type="InterPro" id="IPR013783">
    <property type="entry name" value="Ig-like_fold"/>
</dbReference>
<evidence type="ECO:0000313" key="5">
    <source>
        <dbReference type="Proteomes" id="UP000676325"/>
    </source>
</evidence>
<protein>
    <submittedName>
        <fullName evidence="4">Right-handed parallel beta-helix repeat-containing protein</fullName>
    </submittedName>
</protein>
<feature type="compositionally biased region" description="Low complexity" evidence="1">
    <location>
        <begin position="335"/>
        <end position="357"/>
    </location>
</feature>
<evidence type="ECO:0000259" key="3">
    <source>
        <dbReference type="PROSITE" id="PS50093"/>
    </source>
</evidence>
<organism evidence="4 5">
    <name type="scientific">Actinospica acidithermotolerans</name>
    <dbReference type="NCBI Taxonomy" id="2828514"/>
    <lineage>
        <taxon>Bacteria</taxon>
        <taxon>Bacillati</taxon>
        <taxon>Actinomycetota</taxon>
        <taxon>Actinomycetes</taxon>
        <taxon>Catenulisporales</taxon>
        <taxon>Actinospicaceae</taxon>
        <taxon>Actinospica</taxon>
    </lineage>
</organism>
<evidence type="ECO:0000256" key="1">
    <source>
        <dbReference type="SAM" id="MobiDB-lite"/>
    </source>
</evidence>
<reference evidence="4" key="1">
    <citation type="submission" date="2021-04" db="EMBL/GenBank/DDBJ databases">
        <title>Genome based classification of Actinospica acidithermotolerans sp. nov., an actinobacterium isolated from an Indonesian hot spring.</title>
        <authorList>
            <person name="Kusuma A.B."/>
            <person name="Putra K.E."/>
            <person name="Nafisah S."/>
            <person name="Loh J."/>
            <person name="Nouioui I."/>
            <person name="Goodfellow M."/>
        </authorList>
    </citation>
    <scope>NUCLEOTIDE SEQUENCE</scope>
    <source>
        <strain evidence="4">MGRD01-02</strain>
    </source>
</reference>
<feature type="signal peptide" evidence="2">
    <location>
        <begin position="1"/>
        <end position="27"/>
    </location>
</feature>
<evidence type="ECO:0000256" key="2">
    <source>
        <dbReference type="SAM" id="SignalP"/>
    </source>
</evidence>
<accession>A0A941E9L5</accession>
<feature type="domain" description="PKD" evidence="3">
    <location>
        <begin position="526"/>
        <end position="575"/>
    </location>
</feature>
<keyword evidence="5" id="KW-1185">Reference proteome</keyword>
<dbReference type="Pfam" id="PF00801">
    <property type="entry name" value="PKD"/>
    <property type="match status" value="1"/>
</dbReference>
<dbReference type="EMBL" id="JAGSOH010000013">
    <property type="protein sequence ID" value="MBR7826120.1"/>
    <property type="molecule type" value="Genomic_DNA"/>
</dbReference>
<dbReference type="CDD" id="cd00146">
    <property type="entry name" value="PKD"/>
    <property type="match status" value="1"/>
</dbReference>
<dbReference type="Proteomes" id="UP000676325">
    <property type="component" value="Unassembled WGS sequence"/>
</dbReference>
<dbReference type="InterPro" id="IPR011050">
    <property type="entry name" value="Pectin_lyase_fold/virulence"/>
</dbReference>
<dbReference type="InterPro" id="IPR012334">
    <property type="entry name" value="Pectin_lyas_fold"/>
</dbReference>
<dbReference type="SUPFAM" id="SSF49299">
    <property type="entry name" value="PKD domain"/>
    <property type="match status" value="2"/>
</dbReference>
<name>A0A941E9L5_9ACTN</name>
<gene>
    <name evidence="4" type="ORF">KDK95_07385</name>
</gene>
<dbReference type="Gene3D" id="2.60.40.10">
    <property type="entry name" value="Immunoglobulins"/>
    <property type="match status" value="2"/>
</dbReference>
<dbReference type="AlphaFoldDB" id="A0A941E9L5"/>
<dbReference type="Gene3D" id="2.160.20.10">
    <property type="entry name" value="Single-stranded right-handed beta-helix, Pectin lyase-like"/>
    <property type="match status" value="1"/>
</dbReference>
<dbReference type="PROSITE" id="PS50093">
    <property type="entry name" value="PKD"/>
    <property type="match status" value="2"/>
</dbReference>
<feature type="chain" id="PRO_5037083297" evidence="2">
    <location>
        <begin position="28"/>
        <end position="958"/>
    </location>
</feature>
<proteinExistence type="predicted"/>
<dbReference type="RefSeq" id="WP_212517272.1">
    <property type="nucleotide sequence ID" value="NZ_JAGSOH010000013.1"/>
</dbReference>
<comment type="caution">
    <text evidence="4">The sequence shown here is derived from an EMBL/GenBank/DDBJ whole genome shotgun (WGS) entry which is preliminary data.</text>
</comment>
<feature type="region of interest" description="Disordered" evidence="1">
    <location>
        <begin position="335"/>
        <end position="380"/>
    </location>
</feature>
<dbReference type="GO" id="GO:0005975">
    <property type="term" value="P:carbohydrate metabolic process"/>
    <property type="evidence" value="ECO:0007669"/>
    <property type="project" value="UniProtKB-ARBA"/>
</dbReference>
<keyword evidence="2" id="KW-0732">Signal</keyword>
<sequence length="958" mass="96400">MSKRQVAVAVAVLTAAGSMSSPIVAHAASATPFYVNNASTAHCSDSTVDSAATPFCTIQAAVDAATTPGDTVNVAGGLYAPFTVTASGTAQSPITIENPQGDGGVATTVYAAPGSSATPITVDGASFVSFKGIEAEGTEGQTILDVTGSASHISVDSSIIFQLRQGAVQLSDPDVAINDGSSDVTLSRDVVNAGEGNTGILIQGSSGDVVTTNRGIAQGGPFLTLDQATDTAVTSNTIARACGDVLSVADGSTATSIQNNIVTGEPDESIGGCSSGNTTATAALQVDDSSTAGTVEDYNDVVASVPSGEATPPYVYYSWAGTGYDSAAAFNAATGQGAHDSNSTDASAAIDSANSDAPGELSTDINGSPRVDDLDVPNTGAGTRDYYDRGAAETEDPIHFGGPGSWYSTFPVGVAQDFSIPVSDGWTGATISSCSYSFGDGISSVPSAPVNGDCTAQHTYSTAGVYPITLYVTANDGYQTGISGRMTVVSNELQPNLELTSINARTVQAAAAPANPYGWTTAECDFSFGDGTPDVQTSVNGSTCKATHDYSTVGVHPVSVTVKDSGGEIATQTTDFTSSGYYFNPMTPVRVLDTRKPIGVARAAKIAPGGTVKLKLTGTNGVPDGAAAVALTVTATNIAGGGFVVAYPDGTTEPNASNLNFGKGQTVANTVIVKLGTDGAVVLKNNGTGTLDLIADLQGFYAVTGSGLVPVNDVRVLDTRSSKTTIPAGGTVKVNLGSYTGITTAALNLTVTNPKAGGFIVAYPDGAPRPDSSDVNFGTGQTVADEAVVKVGSDGSVDFTNGGTGSVDLVVDLTGYFSATGMESFVPIDPTRYLDTRTRLGTYKGGLTSTGAVAAYGTTQLMIALNDQISAVPPWAAVVAANVTVTEPTKTGYIEAYPIQDQAAPGTSTLNFPAGATVANAATIVETFPGTSGGGGINLYNASPGTAQIIVDVSGYYS</sequence>
<feature type="domain" description="PKD" evidence="3">
    <location>
        <begin position="403"/>
        <end position="488"/>
    </location>
</feature>
<dbReference type="InterPro" id="IPR035986">
    <property type="entry name" value="PKD_dom_sf"/>
</dbReference>
<dbReference type="SUPFAM" id="SSF51126">
    <property type="entry name" value="Pectin lyase-like"/>
    <property type="match status" value="1"/>
</dbReference>
<evidence type="ECO:0000313" key="4">
    <source>
        <dbReference type="EMBL" id="MBR7826120.1"/>
    </source>
</evidence>